<keyword evidence="1" id="KW-0472">Membrane</keyword>
<protein>
    <submittedName>
        <fullName evidence="3">SPW repeat protein</fullName>
    </submittedName>
</protein>
<proteinExistence type="predicted"/>
<reference evidence="4" key="1">
    <citation type="journal article" date="2019" name="Int. J. Syst. Evol. Microbiol.">
        <title>The Global Catalogue of Microorganisms (GCM) 10K type strain sequencing project: providing services to taxonomists for standard genome sequencing and annotation.</title>
        <authorList>
            <consortium name="The Broad Institute Genomics Platform"/>
            <consortium name="The Broad Institute Genome Sequencing Center for Infectious Disease"/>
            <person name="Wu L."/>
            <person name="Ma J."/>
        </authorList>
    </citation>
    <scope>NUCLEOTIDE SEQUENCE [LARGE SCALE GENOMIC DNA]</scope>
    <source>
        <strain evidence="4">CGMCC 4.7237</strain>
    </source>
</reference>
<dbReference type="Proteomes" id="UP001595765">
    <property type="component" value="Unassembled WGS sequence"/>
</dbReference>
<evidence type="ECO:0000256" key="1">
    <source>
        <dbReference type="SAM" id="Phobius"/>
    </source>
</evidence>
<keyword evidence="1" id="KW-0812">Transmembrane</keyword>
<dbReference type="EMBL" id="JBHSBB010000013">
    <property type="protein sequence ID" value="MFC4033520.1"/>
    <property type="molecule type" value="Genomic_DNA"/>
</dbReference>
<feature type="transmembrane region" description="Helical" evidence="1">
    <location>
        <begin position="122"/>
        <end position="143"/>
    </location>
</feature>
<feature type="transmembrane region" description="Helical" evidence="1">
    <location>
        <begin position="65"/>
        <end position="84"/>
    </location>
</feature>
<dbReference type="Pfam" id="PF03779">
    <property type="entry name" value="SPW"/>
    <property type="match status" value="1"/>
</dbReference>
<feature type="domain" description="SPW repeat-containing integral membrane" evidence="2">
    <location>
        <begin position="37"/>
        <end position="133"/>
    </location>
</feature>
<evidence type="ECO:0000313" key="4">
    <source>
        <dbReference type="Proteomes" id="UP001595765"/>
    </source>
</evidence>
<keyword evidence="4" id="KW-1185">Reference proteome</keyword>
<dbReference type="InterPro" id="IPR005530">
    <property type="entry name" value="SPW"/>
</dbReference>
<sequence length="151" mass="16014">MATHSTDTSHMDTHPDLVSLRDRYTALSHKPVSGLLEGLTIITGLYLAISPWVVGFQNFSPSLRVTNLILGIALAALGFSFGSVLERTHGLGWVAAAIGVFTIIAPWVVAGPGAFHKTIWNNAFTGGVACLVGVATMGLGLMATRRLSRRN</sequence>
<accession>A0ABV8HRT5</accession>
<evidence type="ECO:0000259" key="2">
    <source>
        <dbReference type="Pfam" id="PF03779"/>
    </source>
</evidence>
<keyword evidence="1" id="KW-1133">Transmembrane helix</keyword>
<comment type="caution">
    <text evidence="3">The sequence shown here is derived from an EMBL/GenBank/DDBJ whole genome shotgun (WGS) entry which is preliminary data.</text>
</comment>
<feature type="transmembrane region" description="Helical" evidence="1">
    <location>
        <begin position="91"/>
        <end position="110"/>
    </location>
</feature>
<evidence type="ECO:0000313" key="3">
    <source>
        <dbReference type="EMBL" id="MFC4033520.1"/>
    </source>
</evidence>
<dbReference type="RefSeq" id="WP_386430609.1">
    <property type="nucleotide sequence ID" value="NZ_JBHSBB010000013.1"/>
</dbReference>
<gene>
    <name evidence="3" type="ORF">ACFO3J_18830</name>
</gene>
<organism evidence="3 4">
    <name type="scientific">Streptomyces polygonati</name>
    <dbReference type="NCBI Taxonomy" id="1617087"/>
    <lineage>
        <taxon>Bacteria</taxon>
        <taxon>Bacillati</taxon>
        <taxon>Actinomycetota</taxon>
        <taxon>Actinomycetes</taxon>
        <taxon>Kitasatosporales</taxon>
        <taxon>Streptomycetaceae</taxon>
        <taxon>Streptomyces</taxon>
    </lineage>
</organism>
<feature type="transmembrane region" description="Helical" evidence="1">
    <location>
        <begin position="32"/>
        <end position="53"/>
    </location>
</feature>
<name>A0ABV8HRT5_9ACTN</name>